<name>A0A2H4IAW3_9CAUD</name>
<organism evidence="1 2">
    <name type="scientific">Erwinia phage vB_EamM_Y3</name>
    <dbReference type="NCBI Taxonomy" id="1983553"/>
    <lineage>
        <taxon>Viruses</taxon>
        <taxon>Duplodnaviria</taxon>
        <taxon>Heunggongvirae</taxon>
        <taxon>Uroviricota</taxon>
        <taxon>Caudoviricetes</taxon>
        <taxon>Sasquatchvirus</taxon>
        <taxon>Sasquatchvirus Y3</taxon>
    </lineage>
</organism>
<reference evidence="1 2" key="1">
    <citation type="submission" date="2017-04" db="EMBL/GenBank/DDBJ databases">
        <authorList>
            <person name="Afonso C.L."/>
            <person name="Miller P.J."/>
            <person name="Scott M.A."/>
            <person name="Spackman E."/>
            <person name="Goraichik I."/>
            <person name="Dimitrov K.M."/>
            <person name="Suarez D.L."/>
            <person name="Swayne D.E."/>
        </authorList>
    </citation>
    <scope>NUCLEOTIDE SEQUENCE [LARGE SCALE GENOMIC DNA]</scope>
</reference>
<protein>
    <submittedName>
        <fullName evidence="1">Uncharacterized protein</fullName>
    </submittedName>
</protein>
<keyword evidence="2" id="KW-1185">Reference proteome</keyword>
<proteinExistence type="predicted"/>
<evidence type="ECO:0000313" key="1">
    <source>
        <dbReference type="EMBL" id="ARW58696.1"/>
    </source>
</evidence>
<sequence>MLKYDALVKHMQESLQESVSDKLFDHSKTAQQIRDSLAEQLDGSEFQFRINDKPAAFRKVICDSSNNTDEMVAAGLMMCTVVFECPVLIQRIKESDNVQQTIGYVPPQEETK</sequence>
<dbReference type="EMBL" id="KY984068">
    <property type="protein sequence ID" value="ARW58696.1"/>
    <property type="molecule type" value="Genomic_DNA"/>
</dbReference>
<dbReference type="Proteomes" id="UP000240568">
    <property type="component" value="Segment"/>
</dbReference>
<gene>
    <name evidence="1" type="ORF">Y3_056</name>
</gene>
<accession>A0A2H4IAW3</accession>
<evidence type="ECO:0000313" key="2">
    <source>
        <dbReference type="Proteomes" id="UP000240568"/>
    </source>
</evidence>